<dbReference type="PANTHER" id="PTHR36221">
    <property type="entry name" value="DUF742 DOMAIN-CONTAINING PROTEIN"/>
    <property type="match status" value="1"/>
</dbReference>
<accession>A0ABP9RK53</accession>
<dbReference type="InterPro" id="IPR007995">
    <property type="entry name" value="DUF742"/>
</dbReference>
<evidence type="ECO:0000313" key="2">
    <source>
        <dbReference type="EMBL" id="GAA5178239.1"/>
    </source>
</evidence>
<feature type="region of interest" description="Disordered" evidence="1">
    <location>
        <begin position="1"/>
        <end position="23"/>
    </location>
</feature>
<dbReference type="Proteomes" id="UP001501570">
    <property type="component" value="Unassembled WGS sequence"/>
</dbReference>
<name>A0ABP9RK53_9ACTN</name>
<proteinExistence type="predicted"/>
<organism evidence="2 3">
    <name type="scientific">Rugosimonospora acidiphila</name>
    <dbReference type="NCBI Taxonomy" id="556531"/>
    <lineage>
        <taxon>Bacteria</taxon>
        <taxon>Bacillati</taxon>
        <taxon>Actinomycetota</taxon>
        <taxon>Actinomycetes</taxon>
        <taxon>Micromonosporales</taxon>
        <taxon>Micromonosporaceae</taxon>
        <taxon>Rugosimonospora</taxon>
    </lineage>
</organism>
<dbReference type="PANTHER" id="PTHR36221:SF1">
    <property type="entry name" value="DUF742 DOMAIN-CONTAINING PROTEIN"/>
    <property type="match status" value="1"/>
</dbReference>
<evidence type="ECO:0000313" key="3">
    <source>
        <dbReference type="Proteomes" id="UP001501570"/>
    </source>
</evidence>
<gene>
    <name evidence="2" type="ORF">GCM10023322_04850</name>
</gene>
<sequence>MREAMERSNEDPRGALVRPYAVTRGRTEPQRDIAIEAILLTTQRGQQEARFAGRDKQAIASLCDGRAQSLAEIAAYTRLPLGVSRVLVADMVADGLLALHEVAQAHDDDRMQLLERVLSGLRRL</sequence>
<keyword evidence="3" id="KW-1185">Reference proteome</keyword>
<feature type="compositionally biased region" description="Basic and acidic residues" evidence="1">
    <location>
        <begin position="1"/>
        <end position="13"/>
    </location>
</feature>
<dbReference type="EMBL" id="BAABJQ010000001">
    <property type="protein sequence ID" value="GAA5178239.1"/>
    <property type="molecule type" value="Genomic_DNA"/>
</dbReference>
<evidence type="ECO:0000256" key="1">
    <source>
        <dbReference type="SAM" id="MobiDB-lite"/>
    </source>
</evidence>
<protein>
    <submittedName>
        <fullName evidence="2">DUF742 domain-containing protein</fullName>
    </submittedName>
</protein>
<comment type="caution">
    <text evidence="2">The sequence shown here is derived from an EMBL/GenBank/DDBJ whole genome shotgun (WGS) entry which is preliminary data.</text>
</comment>
<dbReference type="Pfam" id="PF05331">
    <property type="entry name" value="DUF742"/>
    <property type="match status" value="1"/>
</dbReference>
<reference evidence="3" key="1">
    <citation type="journal article" date="2019" name="Int. J. Syst. Evol. Microbiol.">
        <title>The Global Catalogue of Microorganisms (GCM) 10K type strain sequencing project: providing services to taxonomists for standard genome sequencing and annotation.</title>
        <authorList>
            <consortium name="The Broad Institute Genomics Platform"/>
            <consortium name="The Broad Institute Genome Sequencing Center for Infectious Disease"/>
            <person name="Wu L."/>
            <person name="Ma J."/>
        </authorList>
    </citation>
    <scope>NUCLEOTIDE SEQUENCE [LARGE SCALE GENOMIC DNA]</scope>
    <source>
        <strain evidence="3">JCM 18304</strain>
    </source>
</reference>